<feature type="chain" id="PRO_5042680657" description="Outer membrane protein beta-barrel domain-containing protein" evidence="1">
    <location>
        <begin position="21"/>
        <end position="224"/>
    </location>
</feature>
<proteinExistence type="predicted"/>
<sequence length="224" mass="24811">MKKNCLTAIVLAASSAVSYAGTMGPAVIDHHQLMIEGGFSYLHTFYKDRVVPPESRTAFFPFGFPIDPSDFYPENFYGGYIGLSYYVPNWLLNSRLSMYGTETERNRRHDTSVSLSPVRLVFSADRVFGDINNTSFGIGAGAVITNNNDGEYLEGPRAEPGTERSHSLAGESTRIDPIVEAFVMQRFANNFNVKFNAEYQIPVNDSHSHGDLVLSLGVNYAMNV</sequence>
<reference evidence="2 4" key="1">
    <citation type="submission" date="2015-11" db="EMBL/GenBank/DDBJ databases">
        <title>Genomic analysis of 38 Legionella species identifies large and diverse effector repertoires.</title>
        <authorList>
            <person name="Burstein D."/>
            <person name="Amaro F."/>
            <person name="Zusman T."/>
            <person name="Lifshitz Z."/>
            <person name="Cohen O."/>
            <person name="Gilbert J.A."/>
            <person name="Pupko T."/>
            <person name="Shuman H.A."/>
            <person name="Segal G."/>
        </authorList>
    </citation>
    <scope>NUCLEOTIDE SEQUENCE [LARGE SCALE GENOMIC DNA]</scope>
    <source>
        <strain evidence="2 4">Bercovier 4</strain>
    </source>
</reference>
<dbReference type="RefSeq" id="WP_058502808.1">
    <property type="nucleotide sequence ID" value="NZ_CAAAJA010000011.1"/>
</dbReference>
<evidence type="ECO:0000313" key="5">
    <source>
        <dbReference type="Proteomes" id="UP000295517"/>
    </source>
</evidence>
<keyword evidence="1" id="KW-0732">Signal</keyword>
<name>A0A0W0V3N8_9GAMM</name>
<dbReference type="Proteomes" id="UP000295517">
    <property type="component" value="Chromosome"/>
</dbReference>
<evidence type="ECO:0000313" key="2">
    <source>
        <dbReference type="EMBL" id="KTD14297.1"/>
    </source>
</evidence>
<evidence type="ECO:0008006" key="6">
    <source>
        <dbReference type="Google" id="ProtNLM"/>
    </source>
</evidence>
<keyword evidence="4" id="KW-1185">Reference proteome</keyword>
<dbReference type="EMBL" id="CP038254">
    <property type="protein sequence ID" value="QBR84647.1"/>
    <property type="molecule type" value="Genomic_DNA"/>
</dbReference>
<dbReference type="Proteomes" id="UP000054761">
    <property type="component" value="Unassembled WGS sequence"/>
</dbReference>
<evidence type="ECO:0000256" key="1">
    <source>
        <dbReference type="SAM" id="SignalP"/>
    </source>
</evidence>
<accession>A0A0W0V3N8</accession>
<dbReference type="AlphaFoldDB" id="A0A0W0V3N8"/>
<gene>
    <name evidence="3" type="ORF">E3983_09900</name>
    <name evidence="2" type="ORF">Lisr_2525</name>
</gene>
<dbReference type="EMBL" id="LNYH01000149">
    <property type="protein sequence ID" value="KTD14297.1"/>
    <property type="molecule type" value="Genomic_DNA"/>
</dbReference>
<protein>
    <recommendedName>
        <fullName evidence="6">Outer membrane protein beta-barrel domain-containing protein</fullName>
    </recommendedName>
</protein>
<dbReference type="PATRIC" id="fig|454.4.peg.2762"/>
<evidence type="ECO:0000313" key="4">
    <source>
        <dbReference type="Proteomes" id="UP000054761"/>
    </source>
</evidence>
<evidence type="ECO:0000313" key="3">
    <source>
        <dbReference type="EMBL" id="QBR84647.1"/>
    </source>
</evidence>
<dbReference type="OrthoDB" id="5636506at2"/>
<reference evidence="3 5" key="2">
    <citation type="submission" date="2019-03" db="EMBL/GenBank/DDBJ databases">
        <title>Diverse conjugative elements silence natural transformation in Legionella species.</title>
        <authorList>
            <person name="Durieux I."/>
            <person name="Ginevra C."/>
            <person name="Attaiech L."/>
            <person name="Picq K."/>
            <person name="Juan P.A."/>
            <person name="Jarraud S."/>
            <person name="Charpentier X."/>
        </authorList>
    </citation>
    <scope>NUCLEOTIDE SEQUENCE [LARGE SCALE GENOMIC DNA]</scope>
    <source>
        <strain evidence="3 5">HL-0427-4011</strain>
    </source>
</reference>
<organism evidence="2 4">
    <name type="scientific">Legionella israelensis</name>
    <dbReference type="NCBI Taxonomy" id="454"/>
    <lineage>
        <taxon>Bacteria</taxon>
        <taxon>Pseudomonadati</taxon>
        <taxon>Pseudomonadota</taxon>
        <taxon>Gammaproteobacteria</taxon>
        <taxon>Legionellales</taxon>
        <taxon>Legionellaceae</taxon>
        <taxon>Legionella</taxon>
    </lineage>
</organism>
<feature type="signal peptide" evidence="1">
    <location>
        <begin position="1"/>
        <end position="20"/>
    </location>
</feature>